<keyword evidence="16" id="KW-1185">Reference proteome</keyword>
<dbReference type="CDD" id="cd09110">
    <property type="entry name" value="PLDc_CLS_1"/>
    <property type="match status" value="1"/>
</dbReference>
<proteinExistence type="inferred from homology"/>
<evidence type="ECO:0000256" key="6">
    <source>
        <dbReference type="ARBA" id="ARBA00022737"/>
    </source>
</evidence>
<dbReference type="RefSeq" id="WP_137631655.1">
    <property type="nucleotide sequence ID" value="NZ_BJDO01000048.1"/>
</dbReference>
<dbReference type="InterPro" id="IPR027379">
    <property type="entry name" value="CLS_N"/>
</dbReference>
<dbReference type="SMART" id="SM00155">
    <property type="entry name" value="PLDc"/>
    <property type="match status" value="2"/>
</dbReference>
<keyword evidence="5 12" id="KW-0812">Transmembrane</keyword>
<accession>A0ABW1T904</accession>
<dbReference type="InterPro" id="IPR001736">
    <property type="entry name" value="PLipase_D/transphosphatidylase"/>
</dbReference>
<name>A0ABW1T904_9LACO</name>
<evidence type="ECO:0000313" key="15">
    <source>
        <dbReference type="EMBL" id="MFC6254072.1"/>
    </source>
</evidence>
<feature type="transmembrane region" description="Helical" evidence="12">
    <location>
        <begin position="33"/>
        <end position="56"/>
    </location>
</feature>
<feature type="active site" evidence="12">
    <location>
        <position position="410"/>
    </location>
</feature>
<evidence type="ECO:0000256" key="13">
    <source>
        <dbReference type="NCBIfam" id="TIGR04265"/>
    </source>
</evidence>
<keyword evidence="10 12" id="KW-0594">Phospholipid biosynthesis</keyword>
<feature type="active site" evidence="12">
    <location>
        <position position="230"/>
    </location>
</feature>
<keyword evidence="8 12" id="KW-0443">Lipid metabolism</keyword>
<feature type="transmembrane region" description="Helical" evidence="12">
    <location>
        <begin position="6"/>
        <end position="26"/>
    </location>
</feature>
<keyword evidence="3 12" id="KW-0444">Lipid biosynthesis</keyword>
<dbReference type="SUPFAM" id="SSF56024">
    <property type="entry name" value="Phospholipase D/nuclease"/>
    <property type="match status" value="2"/>
</dbReference>
<reference evidence="16" key="1">
    <citation type="journal article" date="2019" name="Int. J. Syst. Evol. Microbiol.">
        <title>The Global Catalogue of Microorganisms (GCM) 10K type strain sequencing project: providing services to taxonomists for standard genome sequencing and annotation.</title>
        <authorList>
            <consortium name="The Broad Institute Genomics Platform"/>
            <consortium name="The Broad Institute Genome Sequencing Center for Infectious Disease"/>
            <person name="Wu L."/>
            <person name="Ma J."/>
        </authorList>
    </citation>
    <scope>NUCLEOTIDE SEQUENCE [LARGE SCALE GENOMIC DNA]</scope>
    <source>
        <strain evidence="16">CCM 8950</strain>
    </source>
</reference>
<evidence type="ECO:0000256" key="1">
    <source>
        <dbReference type="ARBA" id="ARBA00004651"/>
    </source>
</evidence>
<dbReference type="Gene3D" id="3.30.870.10">
    <property type="entry name" value="Endonuclease Chain A"/>
    <property type="match status" value="2"/>
</dbReference>
<keyword evidence="11 12" id="KW-1208">Phospholipid metabolism</keyword>
<organism evidence="15 16">
    <name type="scientific">Secundilactobacillus hailunensis</name>
    <dbReference type="NCBI Taxonomy" id="2559923"/>
    <lineage>
        <taxon>Bacteria</taxon>
        <taxon>Bacillati</taxon>
        <taxon>Bacillota</taxon>
        <taxon>Bacilli</taxon>
        <taxon>Lactobacillales</taxon>
        <taxon>Lactobacillaceae</taxon>
        <taxon>Secundilactobacillus</taxon>
    </lineage>
</organism>
<feature type="domain" description="PLD phosphodiesterase" evidence="14">
    <location>
        <begin position="218"/>
        <end position="245"/>
    </location>
</feature>
<evidence type="ECO:0000256" key="8">
    <source>
        <dbReference type="ARBA" id="ARBA00023098"/>
    </source>
</evidence>
<keyword evidence="9 12" id="KW-0472">Membrane</keyword>
<dbReference type="PANTHER" id="PTHR21248">
    <property type="entry name" value="CARDIOLIPIN SYNTHASE"/>
    <property type="match status" value="1"/>
</dbReference>
<sequence length="485" mass="55924">MNWTLFNLILILIILLNTVAAVFTVFRERRDIAATWAWLLVLNLLPVIGFLFYAFFGRKLTHRQLHKIQRQPPVELTDALAQQQSSLPAYSSGDTHEESSVKNMIRLFQNIDQSFVTINNETELFLDGPQLFKDMQQEILNAQHVVYVEFYTFYNDQIGKEILSTLVEKAQEGVTVRVLYDSWGSMGTKRDFFEPLREAGGFAEPFLGIHSNWRDFRLNFRNHRKIVAIDGWIGYIGGFNIGDQYVDRSKKFGHWRDTHMKVTGDAALALQQHFVTDWNATVPENELDQKMTHFPKANDVAIGNTMMQIVVSGPDSDMVQIEMGYLRMINSARKRLYIQTPYLIPDDSVLSALRSVILSGVDVRIMVPHMPDHPFVYRATQYYARILAEDGAKIYFYQEGFIHAKVVMIDDSISSVGSANLDFRSFKLNFEANAFVYDFKVAKELRDIFEADIEKSQLISAEDFENMSLWLRFKQAFSRLLSPIL</sequence>
<dbReference type="EMBL" id="JBHSSA010000045">
    <property type="protein sequence ID" value="MFC6254072.1"/>
    <property type="molecule type" value="Genomic_DNA"/>
</dbReference>
<evidence type="ECO:0000256" key="11">
    <source>
        <dbReference type="ARBA" id="ARBA00023264"/>
    </source>
</evidence>
<feature type="active site" evidence="12">
    <location>
        <position position="223"/>
    </location>
</feature>
<dbReference type="Pfam" id="PF13396">
    <property type="entry name" value="PLDc_N"/>
    <property type="match status" value="1"/>
</dbReference>
<dbReference type="CDD" id="cd09112">
    <property type="entry name" value="PLDc_CLS_2"/>
    <property type="match status" value="1"/>
</dbReference>
<dbReference type="EC" id="2.7.8.-" evidence="12 13"/>
<evidence type="ECO:0000256" key="12">
    <source>
        <dbReference type="HAMAP-Rule" id="MF_01916"/>
    </source>
</evidence>
<comment type="function">
    <text evidence="12">Catalyzes the reversible phosphatidyl group transfer from one phosphatidylglycerol molecule to another to form cardiolipin (CL) (diphosphatidylglycerol) and glycerol.</text>
</comment>
<dbReference type="InterPro" id="IPR025202">
    <property type="entry name" value="PLD-like_dom"/>
</dbReference>
<comment type="catalytic activity">
    <reaction evidence="12">
        <text>2 a 1,2-diacyl-sn-glycero-3-phospho-(1'-sn-glycerol) = a cardiolipin + glycerol</text>
        <dbReference type="Rhea" id="RHEA:31451"/>
        <dbReference type="ChEBI" id="CHEBI:17754"/>
        <dbReference type="ChEBI" id="CHEBI:62237"/>
        <dbReference type="ChEBI" id="CHEBI:64716"/>
    </reaction>
</comment>
<protein>
    <recommendedName>
        <fullName evidence="12 13">Cardiolipin synthase</fullName>
        <shortName evidence="12">CL synthase</shortName>
        <ecNumber evidence="12 13">2.7.8.-</ecNumber>
    </recommendedName>
</protein>
<feature type="domain" description="PLD phosphodiesterase" evidence="14">
    <location>
        <begin position="398"/>
        <end position="425"/>
    </location>
</feature>
<evidence type="ECO:0000256" key="5">
    <source>
        <dbReference type="ARBA" id="ARBA00022692"/>
    </source>
</evidence>
<comment type="subcellular location">
    <subcellularLocation>
        <location evidence="1 12">Cell membrane</location>
        <topology evidence="1 12">Multi-pass membrane protein</topology>
    </subcellularLocation>
</comment>
<evidence type="ECO:0000256" key="7">
    <source>
        <dbReference type="ARBA" id="ARBA00022989"/>
    </source>
</evidence>
<evidence type="ECO:0000256" key="9">
    <source>
        <dbReference type="ARBA" id="ARBA00023136"/>
    </source>
</evidence>
<evidence type="ECO:0000256" key="3">
    <source>
        <dbReference type="ARBA" id="ARBA00022516"/>
    </source>
</evidence>
<dbReference type="InterPro" id="IPR022924">
    <property type="entry name" value="Cardiolipin_synthase"/>
</dbReference>
<feature type="active site" evidence="12">
    <location>
        <position position="225"/>
    </location>
</feature>
<evidence type="ECO:0000256" key="2">
    <source>
        <dbReference type="ARBA" id="ARBA00022475"/>
    </source>
</evidence>
<gene>
    <name evidence="15" type="primary">cls</name>
    <name evidence="15" type="ORF">ACFP1H_05680</name>
</gene>
<comment type="caution">
    <text evidence="15">The sequence shown here is derived from an EMBL/GenBank/DDBJ whole genome shotgun (WGS) entry which is preliminary data.</text>
</comment>
<keyword evidence="7 12" id="KW-1133">Transmembrane helix</keyword>
<dbReference type="NCBIfam" id="TIGR04265">
    <property type="entry name" value="bac_cardiolipin"/>
    <property type="match status" value="1"/>
</dbReference>
<dbReference type="HAMAP" id="MF_01916">
    <property type="entry name" value="Cardiolipin_synth_Cls"/>
    <property type="match status" value="1"/>
</dbReference>
<keyword evidence="2 12" id="KW-1003">Cell membrane</keyword>
<dbReference type="PROSITE" id="PS50035">
    <property type="entry name" value="PLD"/>
    <property type="match status" value="2"/>
</dbReference>
<evidence type="ECO:0000313" key="16">
    <source>
        <dbReference type="Proteomes" id="UP001596190"/>
    </source>
</evidence>
<feature type="active site" evidence="12">
    <location>
        <position position="403"/>
    </location>
</feature>
<dbReference type="PANTHER" id="PTHR21248:SF22">
    <property type="entry name" value="PHOSPHOLIPASE D"/>
    <property type="match status" value="1"/>
</dbReference>
<dbReference type="Pfam" id="PF13091">
    <property type="entry name" value="PLDc_2"/>
    <property type="match status" value="2"/>
</dbReference>
<dbReference type="Proteomes" id="UP001596190">
    <property type="component" value="Unassembled WGS sequence"/>
</dbReference>
<evidence type="ECO:0000259" key="14">
    <source>
        <dbReference type="PROSITE" id="PS50035"/>
    </source>
</evidence>
<comment type="similarity">
    <text evidence="12">Belongs to the phospholipase D family. Cardiolipin synthase subfamily.</text>
</comment>
<evidence type="ECO:0000256" key="10">
    <source>
        <dbReference type="ARBA" id="ARBA00023209"/>
    </source>
</evidence>
<dbReference type="InterPro" id="IPR030874">
    <property type="entry name" value="Cardiolipin_synth_Firmi"/>
</dbReference>
<feature type="active site" evidence="12">
    <location>
        <position position="405"/>
    </location>
</feature>
<evidence type="ECO:0000256" key="4">
    <source>
        <dbReference type="ARBA" id="ARBA00022679"/>
    </source>
</evidence>
<keyword evidence="6" id="KW-0677">Repeat</keyword>
<keyword evidence="4 12" id="KW-0808">Transferase</keyword>